<dbReference type="Proteomes" id="UP000584587">
    <property type="component" value="Unassembled WGS sequence"/>
</dbReference>
<dbReference type="SUPFAM" id="SSF53335">
    <property type="entry name" value="S-adenosyl-L-methionine-dependent methyltransferases"/>
    <property type="match status" value="1"/>
</dbReference>
<evidence type="ECO:0000313" key="8">
    <source>
        <dbReference type="Proteomes" id="UP000584587"/>
    </source>
</evidence>
<sequence>MQIYQFLNLARTVNDNENVNKIILVNLLNKDLVWLYSNLNTIKYDQKFLKKYLALVKQYADGLPLGYIFGYVFFNGNKILVDKNVLIPRNETEILVDRALFYAEKLFASKILNVLDLCTGSGCIAISMALKKANWNFIASDISTKTLDTARLNQNLHQLVNVKLVTSDLFVNLAESKFDLIVCNPPYIEKSSDTYQISKLAHEPELALFADDGGLEFYQRIFASVLNYTKPDFLLALEIGFDQKQALEKMLAEKFSSYFYWFEKDYQNHWRFLFISSKGL</sequence>
<keyword evidence="4" id="KW-0949">S-adenosyl-L-methionine</keyword>
<feature type="domain" description="Methyltransferase small" evidence="6">
    <location>
        <begin position="106"/>
        <end position="198"/>
    </location>
</feature>
<evidence type="ECO:0000256" key="2">
    <source>
        <dbReference type="ARBA" id="ARBA00022603"/>
    </source>
</evidence>
<dbReference type="Pfam" id="PF05175">
    <property type="entry name" value="MTS"/>
    <property type="match status" value="1"/>
</dbReference>
<evidence type="ECO:0000259" key="6">
    <source>
        <dbReference type="Pfam" id="PF05175"/>
    </source>
</evidence>
<dbReference type="EC" id="2.1.1.297" evidence="1"/>
<accession>A0A846TWN0</accession>
<organism evidence="7 8">
    <name type="scientific">Spiroplasma platyhelix PALS-1</name>
    <dbReference type="NCBI Taxonomy" id="1276218"/>
    <lineage>
        <taxon>Bacteria</taxon>
        <taxon>Bacillati</taxon>
        <taxon>Mycoplasmatota</taxon>
        <taxon>Mollicutes</taxon>
        <taxon>Entomoplasmatales</taxon>
        <taxon>Spiroplasmataceae</taxon>
        <taxon>Spiroplasma</taxon>
    </lineage>
</organism>
<dbReference type="AlphaFoldDB" id="A0A846TWN0"/>
<dbReference type="CDD" id="cd02440">
    <property type="entry name" value="AdoMet_MTases"/>
    <property type="match status" value="1"/>
</dbReference>
<dbReference type="InterPro" id="IPR007848">
    <property type="entry name" value="Small_mtfrase_dom"/>
</dbReference>
<dbReference type="RefSeq" id="WP_168105070.1">
    <property type="nucleotide sequence ID" value="NZ_CP051215.1"/>
</dbReference>
<dbReference type="GO" id="GO:0003676">
    <property type="term" value="F:nucleic acid binding"/>
    <property type="evidence" value="ECO:0007669"/>
    <property type="project" value="InterPro"/>
</dbReference>
<dbReference type="Gene3D" id="3.40.50.150">
    <property type="entry name" value="Vaccinia Virus protein VP39"/>
    <property type="match status" value="1"/>
</dbReference>
<dbReference type="PANTHER" id="PTHR18895:SF74">
    <property type="entry name" value="MTRF1L RELEASE FACTOR GLUTAMINE METHYLTRANSFERASE"/>
    <property type="match status" value="1"/>
</dbReference>
<dbReference type="GO" id="GO:0032259">
    <property type="term" value="P:methylation"/>
    <property type="evidence" value="ECO:0007669"/>
    <property type="project" value="UniProtKB-KW"/>
</dbReference>
<name>A0A846TWN0_9MOLU</name>
<evidence type="ECO:0000256" key="3">
    <source>
        <dbReference type="ARBA" id="ARBA00022679"/>
    </source>
</evidence>
<dbReference type="InterPro" id="IPR019874">
    <property type="entry name" value="RF_methyltr_PrmC"/>
</dbReference>
<dbReference type="InterPro" id="IPR002052">
    <property type="entry name" value="DNA_methylase_N6_adenine_CS"/>
</dbReference>
<dbReference type="InterPro" id="IPR004556">
    <property type="entry name" value="HemK-like"/>
</dbReference>
<comment type="caution">
    <text evidence="7">The sequence shown here is derived from an EMBL/GenBank/DDBJ whole genome shotgun (WGS) entry which is preliminary data.</text>
</comment>
<dbReference type="InterPro" id="IPR029063">
    <property type="entry name" value="SAM-dependent_MTases_sf"/>
</dbReference>
<dbReference type="EMBL" id="JAAVVK010000002">
    <property type="protein sequence ID" value="NKE38592.1"/>
    <property type="molecule type" value="Genomic_DNA"/>
</dbReference>
<keyword evidence="2 7" id="KW-0489">Methyltransferase</keyword>
<dbReference type="PROSITE" id="PS00092">
    <property type="entry name" value="N6_MTASE"/>
    <property type="match status" value="1"/>
</dbReference>
<gene>
    <name evidence="7" type="primary">prmC</name>
    <name evidence="7" type="ORF">HER12_02340</name>
</gene>
<proteinExistence type="predicted"/>
<evidence type="ECO:0000256" key="1">
    <source>
        <dbReference type="ARBA" id="ARBA00012771"/>
    </source>
</evidence>
<dbReference type="NCBIfam" id="TIGR03534">
    <property type="entry name" value="RF_mod_PrmC"/>
    <property type="match status" value="1"/>
</dbReference>
<dbReference type="GO" id="GO:0102559">
    <property type="term" value="F:peptide chain release factor N(5)-glutamine methyltransferase activity"/>
    <property type="evidence" value="ECO:0007669"/>
    <property type="project" value="UniProtKB-EC"/>
</dbReference>
<dbReference type="InterPro" id="IPR050320">
    <property type="entry name" value="N5-glutamine_MTase"/>
</dbReference>
<keyword evidence="3 7" id="KW-0808">Transferase</keyword>
<reference evidence="7 8" key="1">
    <citation type="submission" date="2020-04" db="EMBL/GenBank/DDBJ databases">
        <title>Complete genome sequence of Spiroplasma platyhelix ATCC 51748, an insect isolate.</title>
        <authorList>
            <person name="Green E.A."/>
            <person name="Klassen J.L."/>
        </authorList>
    </citation>
    <scope>NUCLEOTIDE SEQUENCE [LARGE SCALE GENOMIC DNA]</scope>
    <source>
        <strain evidence="7 8">PALS-1</strain>
    </source>
</reference>
<dbReference type="PANTHER" id="PTHR18895">
    <property type="entry name" value="HEMK METHYLTRANSFERASE"/>
    <property type="match status" value="1"/>
</dbReference>
<evidence type="ECO:0000256" key="4">
    <source>
        <dbReference type="ARBA" id="ARBA00022691"/>
    </source>
</evidence>
<keyword evidence="8" id="KW-1185">Reference proteome</keyword>
<evidence type="ECO:0000313" key="7">
    <source>
        <dbReference type="EMBL" id="NKE38592.1"/>
    </source>
</evidence>
<evidence type="ECO:0000256" key="5">
    <source>
        <dbReference type="ARBA" id="ARBA00048391"/>
    </source>
</evidence>
<dbReference type="NCBIfam" id="TIGR00536">
    <property type="entry name" value="hemK_fam"/>
    <property type="match status" value="1"/>
</dbReference>
<protein>
    <recommendedName>
        <fullName evidence="1">peptide chain release factor N(5)-glutamine methyltransferase</fullName>
        <ecNumber evidence="1">2.1.1.297</ecNumber>
    </recommendedName>
</protein>
<comment type="catalytic activity">
    <reaction evidence="5">
        <text>L-glutaminyl-[peptide chain release factor] + S-adenosyl-L-methionine = N(5)-methyl-L-glutaminyl-[peptide chain release factor] + S-adenosyl-L-homocysteine + H(+)</text>
        <dbReference type="Rhea" id="RHEA:42896"/>
        <dbReference type="Rhea" id="RHEA-COMP:10271"/>
        <dbReference type="Rhea" id="RHEA-COMP:10272"/>
        <dbReference type="ChEBI" id="CHEBI:15378"/>
        <dbReference type="ChEBI" id="CHEBI:30011"/>
        <dbReference type="ChEBI" id="CHEBI:57856"/>
        <dbReference type="ChEBI" id="CHEBI:59789"/>
        <dbReference type="ChEBI" id="CHEBI:61891"/>
        <dbReference type="EC" id="2.1.1.297"/>
    </reaction>
</comment>